<protein>
    <recommendedName>
        <fullName evidence="7">SAM-dependent MTase RsmB/NOP-type domain-containing protein</fullName>
    </recommendedName>
</protein>
<dbReference type="GO" id="GO:0008173">
    <property type="term" value="F:RNA methyltransferase activity"/>
    <property type="evidence" value="ECO:0007669"/>
    <property type="project" value="InterPro"/>
</dbReference>
<evidence type="ECO:0000259" key="7">
    <source>
        <dbReference type="PROSITE" id="PS51686"/>
    </source>
</evidence>
<keyword evidence="2 5" id="KW-0808">Transferase</keyword>
<dbReference type="GO" id="GO:0003723">
    <property type="term" value="F:RNA binding"/>
    <property type="evidence" value="ECO:0007669"/>
    <property type="project" value="UniProtKB-UniRule"/>
</dbReference>
<comment type="caution">
    <text evidence="5">Lacks conserved residue(s) required for the propagation of feature annotation.</text>
</comment>
<reference evidence="8 9" key="1">
    <citation type="journal article" date="2010" name="Science">
        <title>Genomic analysis of organismal complexity in the multicellular green alga Volvox carteri.</title>
        <authorList>
            <person name="Prochnik S.E."/>
            <person name="Umen J."/>
            <person name="Nedelcu A.M."/>
            <person name="Hallmann A."/>
            <person name="Miller S.M."/>
            <person name="Nishii I."/>
            <person name="Ferris P."/>
            <person name="Kuo A."/>
            <person name="Mitros T."/>
            <person name="Fritz-Laylin L.K."/>
            <person name="Hellsten U."/>
            <person name="Chapman J."/>
            <person name="Simakov O."/>
            <person name="Rensing S.A."/>
            <person name="Terry A."/>
            <person name="Pangilinan J."/>
            <person name="Kapitonov V."/>
            <person name="Jurka J."/>
            <person name="Salamov A."/>
            <person name="Shapiro H."/>
            <person name="Schmutz J."/>
            <person name="Grimwood J."/>
            <person name="Lindquist E."/>
            <person name="Lucas S."/>
            <person name="Grigoriev I.V."/>
            <person name="Schmitt R."/>
            <person name="Kirk D."/>
            <person name="Rokhsar D.S."/>
        </authorList>
    </citation>
    <scope>NUCLEOTIDE SEQUENCE [LARGE SCALE GENOMIC DNA]</scope>
    <source>
        <strain evidence="9">f. Nagariensis / Eve</strain>
    </source>
</reference>
<evidence type="ECO:0000256" key="6">
    <source>
        <dbReference type="SAM" id="MobiDB-lite"/>
    </source>
</evidence>
<feature type="active site" description="Nucleophile" evidence="5">
    <location>
        <position position="220"/>
    </location>
</feature>
<feature type="binding site" evidence="5">
    <location>
        <begin position="48"/>
        <end position="54"/>
    </location>
    <ligand>
        <name>S-adenosyl-L-methionine</name>
        <dbReference type="ChEBI" id="CHEBI:59789"/>
    </ligand>
</feature>
<dbReference type="GO" id="GO:0001510">
    <property type="term" value="P:RNA methylation"/>
    <property type="evidence" value="ECO:0007669"/>
    <property type="project" value="InterPro"/>
</dbReference>
<dbReference type="InterPro" id="IPR049560">
    <property type="entry name" value="MeTrfase_RsmB-F_NOP2_cat"/>
</dbReference>
<evidence type="ECO:0000313" key="8">
    <source>
        <dbReference type="EMBL" id="EFJ40115.1"/>
    </source>
</evidence>
<evidence type="ECO:0000256" key="4">
    <source>
        <dbReference type="ARBA" id="ARBA00022884"/>
    </source>
</evidence>
<dbReference type="RefSeq" id="XP_002958811.1">
    <property type="nucleotide sequence ID" value="XM_002958765.1"/>
</dbReference>
<feature type="compositionally biased region" description="Acidic residues" evidence="6">
    <location>
        <begin position="372"/>
        <end position="383"/>
    </location>
</feature>
<dbReference type="KEGG" id="vcn:VOLCADRAFT_100142"/>
<sequence length="401" mass="41747">MAEQLNLFPLPPARPGILRGEMMLQALPSIVAAMVLSPPPGSTVLDMCAAPGGKTTLLAQIMGGQGKVVAIDCTAAKVSEIKSLAADMDVGGCVEVYQGDAVHAVQAAVQVRKEGAGEGGGQLFTPVAPEQEEHGGNICEAGDEGEAVGTGEEGSTGPQVKVKVKVKTYGEGEQQAPFGPPPYPPGTFDYILLDPPCSALGLRPRLLHAWSLKQLVYCTCTINPDENEANVAWALDRFSGSLELLPADPLLGLTGLTGADPESGNRWLSEREAALVQRFDPGWLQGSRRRRMAQSPMPPDGEMGETRPAEALQLQPQQPGKEEEEEAGGGKGRHISSGGEERGRGGDHADHGGGGGGGGEAAGGGGPTGLREEEEEEEEEGADDVMGFFIARFRKTAAAPT</sequence>
<evidence type="ECO:0000256" key="5">
    <source>
        <dbReference type="PROSITE-ProRule" id="PRU01023"/>
    </source>
</evidence>
<dbReference type="PANTHER" id="PTHR22807:SF34">
    <property type="entry name" value="TRNA (CYTOSINE(72)-C(5))-METHYLTRANSFERASE NSUN6"/>
    <property type="match status" value="1"/>
</dbReference>
<feature type="binding site" evidence="5">
    <location>
        <position position="72"/>
    </location>
    <ligand>
        <name>S-adenosyl-L-methionine</name>
        <dbReference type="ChEBI" id="CHEBI:59789"/>
    </ligand>
</feature>
<dbReference type="STRING" id="3068.D8UJI6"/>
<accession>D8UJI6</accession>
<dbReference type="InterPro" id="IPR029063">
    <property type="entry name" value="SAM-dependent_MTases_sf"/>
</dbReference>
<dbReference type="eggNOG" id="KOG1122">
    <property type="taxonomic scope" value="Eukaryota"/>
</dbReference>
<feature type="domain" description="SAM-dependent MTase RsmB/NOP-type" evidence="7">
    <location>
        <begin position="1"/>
        <end position="278"/>
    </location>
</feature>
<proteinExistence type="inferred from homology"/>
<keyword evidence="4 5" id="KW-0694">RNA-binding</keyword>
<keyword evidence="1 5" id="KW-0489">Methyltransferase</keyword>
<keyword evidence="3 5" id="KW-0949">S-adenosyl-L-methionine</keyword>
<feature type="region of interest" description="Disordered" evidence="6">
    <location>
        <begin position="285"/>
        <end position="387"/>
    </location>
</feature>
<dbReference type="PRINTS" id="PR02008">
    <property type="entry name" value="RCMTFAMILY"/>
</dbReference>
<feature type="compositionally biased region" description="Gly residues" evidence="6">
    <location>
        <begin position="352"/>
        <end position="368"/>
    </location>
</feature>
<feature type="compositionally biased region" description="Basic and acidic residues" evidence="6">
    <location>
        <begin position="339"/>
        <end position="351"/>
    </location>
</feature>
<dbReference type="EMBL" id="GL378427">
    <property type="protein sequence ID" value="EFJ40115.1"/>
    <property type="molecule type" value="Genomic_DNA"/>
</dbReference>
<dbReference type="Proteomes" id="UP000001058">
    <property type="component" value="Unassembled WGS sequence"/>
</dbReference>
<dbReference type="Gene3D" id="3.40.50.150">
    <property type="entry name" value="Vaccinia Virus protein VP39"/>
    <property type="match status" value="1"/>
</dbReference>
<organism evidence="9">
    <name type="scientific">Volvox carteri f. nagariensis</name>
    <dbReference type="NCBI Taxonomy" id="3068"/>
    <lineage>
        <taxon>Eukaryota</taxon>
        <taxon>Viridiplantae</taxon>
        <taxon>Chlorophyta</taxon>
        <taxon>core chlorophytes</taxon>
        <taxon>Chlorophyceae</taxon>
        <taxon>CS clade</taxon>
        <taxon>Chlamydomonadales</taxon>
        <taxon>Volvocaceae</taxon>
        <taxon>Volvox</taxon>
    </lineage>
</organism>
<evidence type="ECO:0000313" key="9">
    <source>
        <dbReference type="Proteomes" id="UP000001058"/>
    </source>
</evidence>
<dbReference type="PANTHER" id="PTHR22807">
    <property type="entry name" value="NOP2 YEAST -RELATED NOL1/NOP2/FMU SUN DOMAIN-CONTAINING"/>
    <property type="match status" value="1"/>
</dbReference>
<evidence type="ECO:0000256" key="2">
    <source>
        <dbReference type="ARBA" id="ARBA00022679"/>
    </source>
</evidence>
<name>D8UJI6_VOLCA</name>
<dbReference type="InterPro" id="IPR001678">
    <property type="entry name" value="MeTrfase_RsmB-F_NOP2_dom"/>
</dbReference>
<keyword evidence="9" id="KW-1185">Reference proteome</keyword>
<dbReference type="PROSITE" id="PS51686">
    <property type="entry name" value="SAM_MT_RSMB_NOP"/>
    <property type="match status" value="1"/>
</dbReference>
<feature type="binding site" evidence="5">
    <location>
        <position position="100"/>
    </location>
    <ligand>
        <name>S-adenosyl-L-methionine</name>
        <dbReference type="ChEBI" id="CHEBI:59789"/>
    </ligand>
</feature>
<dbReference type="Pfam" id="PF01189">
    <property type="entry name" value="Methyltr_RsmB-F"/>
    <property type="match status" value="1"/>
</dbReference>
<gene>
    <name evidence="8" type="ORF">VOLCADRAFT_100142</name>
</gene>
<dbReference type="FunCoup" id="D8UJI6">
    <property type="interactions" value="1064"/>
</dbReference>
<dbReference type="SUPFAM" id="SSF53335">
    <property type="entry name" value="S-adenosyl-L-methionine-dependent methyltransferases"/>
    <property type="match status" value="1"/>
</dbReference>
<dbReference type="GeneID" id="9628270"/>
<evidence type="ECO:0000256" key="3">
    <source>
        <dbReference type="ARBA" id="ARBA00022691"/>
    </source>
</evidence>
<dbReference type="InterPro" id="IPR023267">
    <property type="entry name" value="RCMT"/>
</dbReference>
<dbReference type="AlphaFoldDB" id="D8UJI6"/>
<evidence type="ECO:0000256" key="1">
    <source>
        <dbReference type="ARBA" id="ARBA00022603"/>
    </source>
</evidence>
<comment type="similarity">
    <text evidence="5">Belongs to the class I-like SAM-binding methyltransferase superfamily. RsmB/NOP family.</text>
</comment>
<dbReference type="InParanoid" id="D8UJI6"/>
<dbReference type="OrthoDB" id="260824at2759"/>